<dbReference type="EMBL" id="JAHHHN010000001">
    <property type="protein sequence ID" value="MBW4559549.1"/>
    <property type="molecule type" value="Genomic_DNA"/>
</dbReference>
<accession>A0A951UDP1</accession>
<sequence length="53" mass="5956">MATLYDLHIPDELYAQIEQLAKANNIPIEAQIIALLKAEVQKSIGLIRENSHN</sequence>
<dbReference type="SUPFAM" id="SSF47598">
    <property type="entry name" value="Ribbon-helix-helix"/>
    <property type="match status" value="1"/>
</dbReference>
<reference evidence="1" key="2">
    <citation type="journal article" date="2022" name="Microbiol. Resour. Announc.">
        <title>Metagenome Sequencing to Explore Phylogenomics of Terrestrial Cyanobacteria.</title>
        <authorList>
            <person name="Ward R.D."/>
            <person name="Stajich J.E."/>
            <person name="Johansen J.R."/>
            <person name="Huntemann M."/>
            <person name="Clum A."/>
            <person name="Foster B."/>
            <person name="Foster B."/>
            <person name="Roux S."/>
            <person name="Palaniappan K."/>
            <person name="Varghese N."/>
            <person name="Mukherjee S."/>
            <person name="Reddy T.B.K."/>
            <person name="Daum C."/>
            <person name="Copeland A."/>
            <person name="Chen I.A."/>
            <person name="Ivanova N.N."/>
            <person name="Kyrpides N.C."/>
            <person name="Shapiro N."/>
            <person name="Eloe-Fadrosh E.A."/>
            <person name="Pietrasiak N."/>
        </authorList>
    </citation>
    <scope>NUCLEOTIDE SEQUENCE</scope>
    <source>
        <strain evidence="1">JT2-VF2</strain>
    </source>
</reference>
<protein>
    <submittedName>
        <fullName evidence="1">Uncharacterized protein</fullName>
    </submittedName>
</protein>
<comment type="caution">
    <text evidence="1">The sequence shown here is derived from an EMBL/GenBank/DDBJ whole genome shotgun (WGS) entry which is preliminary data.</text>
</comment>
<dbReference type="Gene3D" id="1.10.1220.10">
    <property type="entry name" value="Met repressor-like"/>
    <property type="match status" value="1"/>
</dbReference>
<dbReference type="Proteomes" id="UP000715781">
    <property type="component" value="Unassembled WGS sequence"/>
</dbReference>
<dbReference type="InterPro" id="IPR010985">
    <property type="entry name" value="Ribbon_hlx_hlx"/>
</dbReference>
<evidence type="ECO:0000313" key="2">
    <source>
        <dbReference type="Proteomes" id="UP000715781"/>
    </source>
</evidence>
<dbReference type="AlphaFoldDB" id="A0A951UDP1"/>
<dbReference type="InterPro" id="IPR013321">
    <property type="entry name" value="Arc_rbn_hlx_hlx"/>
</dbReference>
<reference evidence="1" key="1">
    <citation type="submission" date="2021-05" db="EMBL/GenBank/DDBJ databases">
        <authorList>
            <person name="Pietrasiak N."/>
            <person name="Ward R."/>
            <person name="Stajich J.E."/>
            <person name="Kurbessoian T."/>
        </authorList>
    </citation>
    <scope>NUCLEOTIDE SEQUENCE</scope>
    <source>
        <strain evidence="1">JT2-VF2</strain>
    </source>
</reference>
<evidence type="ECO:0000313" key="1">
    <source>
        <dbReference type="EMBL" id="MBW4559549.1"/>
    </source>
</evidence>
<name>A0A951UDP1_9NOST</name>
<dbReference type="GO" id="GO:0006355">
    <property type="term" value="P:regulation of DNA-templated transcription"/>
    <property type="evidence" value="ECO:0007669"/>
    <property type="project" value="InterPro"/>
</dbReference>
<proteinExistence type="predicted"/>
<organism evidence="1 2">
    <name type="scientific">Mojavia pulchra JT2-VF2</name>
    <dbReference type="NCBI Taxonomy" id="287848"/>
    <lineage>
        <taxon>Bacteria</taxon>
        <taxon>Bacillati</taxon>
        <taxon>Cyanobacteriota</taxon>
        <taxon>Cyanophyceae</taxon>
        <taxon>Nostocales</taxon>
        <taxon>Nostocaceae</taxon>
    </lineage>
</organism>
<gene>
    <name evidence="1" type="ORF">KME32_00060</name>
</gene>